<keyword evidence="2" id="KW-0378">Hydrolase</keyword>
<evidence type="ECO:0000256" key="2">
    <source>
        <dbReference type="ARBA" id="ARBA00022801"/>
    </source>
</evidence>
<comment type="caution">
    <text evidence="5">The sequence shown here is derived from an EMBL/GenBank/DDBJ whole genome shotgun (WGS) entry which is preliminary data.</text>
</comment>
<feature type="region of interest" description="Disordered" evidence="3">
    <location>
        <begin position="769"/>
        <end position="800"/>
    </location>
</feature>
<dbReference type="PANTHER" id="PTHR11782">
    <property type="entry name" value="ADENOSINE/GUANOSINE DIPHOSPHATASE"/>
    <property type="match status" value="1"/>
</dbReference>
<sequence length="800" mass="89369">MVFGRISDLVSAATSRLSPASVFPYMPTGLSPPHETTDHGFTFSNSAPKNNNLRLSSSLQDFSSYHHLDLEQGDLNLGVSRKPHSLQRENVGSSFSKEKALPCGTPVFRRKGLQLLLIFLCLLLFAFLTYLVAAYVYSYWSQGASRFYVVLDCGSTGTRVYVYQASIDHNSDGLPIVLKSYTEGVSRKPRGRAYDRMETEPGLHTLVRNTSGLKASINPLVRWAEKQIPQQAHKTTSLFLYATAGVRRLPSADSKWLLDKSWSIMKESPFLCQREWIKIISGMEEAYYGWIALNHRTGVLGASPKKATFGALDMGGSSLQVTFESERHVHNETSLSLRIGAVNHHLSAYSLAGYGLNDAFDKSVAHILKKSSGADLVSGKIEIRHPCLQSGYKEQYICSQCFSKQQVGVSPVIRGRNLGNQVKSGLPVQLIGAPNWEECSALAKIAVNLSEWSNQDPGIDCDLQPCALPPNLPRPYGHFYGMSGFFVVYRFFNLTSEAALDDVLEKGREFCEKNWEIAKNSVPPQPFIEQYCFRAPYIVLLLREGLHITDNQIIIGSGSITWTLGVALLEGGRAFSTRLKLHDYEIFQMKIHPVVLITIFLVSLILLVWALSCYGIWMPKFFWRPYFFLFRNNSTSATSVLSIQSPFRFRRWSPISSAFLLVVVGFWYTVGFCWEILEYCPCPFDIIKVRVSWQDCKGARDGRVKMPLSPTVAGSQQRSFGLGDSLGDSGIQLMESSLHPSTNSVSHSYSSSSLGQMIDSSSMGPFWSTPHRGQMRLQSRRSQSREDLNSSLADAHMTKV</sequence>
<proteinExistence type="inferred from homology"/>
<protein>
    <recommendedName>
        <fullName evidence="7">Apyrase 7</fullName>
    </recommendedName>
</protein>
<dbReference type="Proteomes" id="UP001141253">
    <property type="component" value="Chromosome 1"/>
</dbReference>
<evidence type="ECO:0000256" key="1">
    <source>
        <dbReference type="ARBA" id="ARBA00009283"/>
    </source>
</evidence>
<dbReference type="PANTHER" id="PTHR11782:SF125">
    <property type="entry name" value="APYRASE 7-RELATED"/>
    <property type="match status" value="1"/>
</dbReference>
<dbReference type="Pfam" id="PF01150">
    <property type="entry name" value="GDA1_CD39"/>
    <property type="match status" value="1"/>
</dbReference>
<evidence type="ECO:0000313" key="6">
    <source>
        <dbReference type="Proteomes" id="UP001141253"/>
    </source>
</evidence>
<reference evidence="5" key="2">
    <citation type="journal article" date="2023" name="Int. J. Mol. Sci.">
        <title>De Novo Assembly and Annotation of 11 Diverse Shrub Willow (Salix) Genomes Reveals Novel Gene Organization in Sex-Linked Regions.</title>
        <authorList>
            <person name="Hyden B."/>
            <person name="Feng K."/>
            <person name="Yates T.B."/>
            <person name="Jawdy S."/>
            <person name="Cereghino C."/>
            <person name="Smart L.B."/>
            <person name="Muchero W."/>
        </authorList>
    </citation>
    <scope>NUCLEOTIDE SEQUENCE</scope>
    <source>
        <tissue evidence="5">Shoot tip</tissue>
    </source>
</reference>
<evidence type="ECO:0000256" key="4">
    <source>
        <dbReference type="SAM" id="Phobius"/>
    </source>
</evidence>
<name>A0ABQ9C6D2_9ROSI</name>
<keyword evidence="4" id="KW-0812">Transmembrane</keyword>
<feature type="transmembrane region" description="Helical" evidence="4">
    <location>
        <begin position="115"/>
        <end position="140"/>
    </location>
</feature>
<keyword evidence="4" id="KW-1133">Transmembrane helix</keyword>
<feature type="transmembrane region" description="Helical" evidence="4">
    <location>
        <begin position="593"/>
        <end position="617"/>
    </location>
</feature>
<keyword evidence="4" id="KW-0472">Membrane</keyword>
<accession>A0ABQ9C6D2</accession>
<feature type="transmembrane region" description="Helical" evidence="4">
    <location>
        <begin position="655"/>
        <end position="677"/>
    </location>
</feature>
<dbReference type="Gene3D" id="3.30.420.40">
    <property type="match status" value="1"/>
</dbReference>
<gene>
    <name evidence="5" type="ORF">OIU77_024128</name>
</gene>
<dbReference type="Gene3D" id="3.30.420.150">
    <property type="entry name" value="Exopolyphosphatase. Domain 2"/>
    <property type="match status" value="1"/>
</dbReference>
<comment type="similarity">
    <text evidence="1">Belongs to the GDA1/CD39 NTPase family.</text>
</comment>
<evidence type="ECO:0000313" key="5">
    <source>
        <dbReference type="EMBL" id="KAJ6395060.1"/>
    </source>
</evidence>
<evidence type="ECO:0008006" key="7">
    <source>
        <dbReference type="Google" id="ProtNLM"/>
    </source>
</evidence>
<dbReference type="InterPro" id="IPR000407">
    <property type="entry name" value="GDA1_CD39_NTPase"/>
</dbReference>
<organism evidence="5 6">
    <name type="scientific">Salix suchowensis</name>
    <dbReference type="NCBI Taxonomy" id="1278906"/>
    <lineage>
        <taxon>Eukaryota</taxon>
        <taxon>Viridiplantae</taxon>
        <taxon>Streptophyta</taxon>
        <taxon>Embryophyta</taxon>
        <taxon>Tracheophyta</taxon>
        <taxon>Spermatophyta</taxon>
        <taxon>Magnoliopsida</taxon>
        <taxon>eudicotyledons</taxon>
        <taxon>Gunneridae</taxon>
        <taxon>Pentapetalae</taxon>
        <taxon>rosids</taxon>
        <taxon>fabids</taxon>
        <taxon>Malpighiales</taxon>
        <taxon>Salicaceae</taxon>
        <taxon>Saliceae</taxon>
        <taxon>Salix</taxon>
    </lineage>
</organism>
<feature type="transmembrane region" description="Helical" evidence="4">
    <location>
        <begin position="553"/>
        <end position="572"/>
    </location>
</feature>
<dbReference type="EMBL" id="JAPFFI010000005">
    <property type="protein sequence ID" value="KAJ6395060.1"/>
    <property type="molecule type" value="Genomic_DNA"/>
</dbReference>
<keyword evidence="6" id="KW-1185">Reference proteome</keyword>
<evidence type="ECO:0000256" key="3">
    <source>
        <dbReference type="SAM" id="MobiDB-lite"/>
    </source>
</evidence>
<reference evidence="5" key="1">
    <citation type="submission" date="2022-10" db="EMBL/GenBank/DDBJ databases">
        <authorList>
            <person name="Hyden B.L."/>
            <person name="Feng K."/>
            <person name="Yates T."/>
            <person name="Jawdy S."/>
            <person name="Smart L.B."/>
            <person name="Muchero W."/>
        </authorList>
    </citation>
    <scope>NUCLEOTIDE SEQUENCE</scope>
    <source>
        <tissue evidence="5">Shoot tip</tissue>
    </source>
</reference>
<dbReference type="CDD" id="cd24043">
    <property type="entry name" value="ASKHA_NBD_AtAPY7-like"/>
    <property type="match status" value="1"/>
</dbReference>